<dbReference type="GO" id="GO:0006886">
    <property type="term" value="P:intracellular protein transport"/>
    <property type="evidence" value="ECO:0007669"/>
    <property type="project" value="InterPro"/>
</dbReference>
<dbReference type="Gene3D" id="1.10.405.10">
    <property type="entry name" value="Guanine Nucleotide Dissociation Inhibitor, domain 1"/>
    <property type="match status" value="1"/>
</dbReference>
<dbReference type="VEuPathDB" id="FungiDB:BCV72DRAFT_139467"/>
<evidence type="ECO:0000256" key="4">
    <source>
        <dbReference type="ARBA" id="ARBA00022490"/>
    </source>
</evidence>
<keyword evidence="6" id="KW-0808">Transferase</keyword>
<dbReference type="InterPro" id="IPR036188">
    <property type="entry name" value="FAD/NAD-bd_sf"/>
</dbReference>
<dbReference type="FunFam" id="1.10.405.10:FF:000003">
    <property type="entry name" value="Rab proteins geranylgeranyltransferase component A"/>
    <property type="match status" value="1"/>
</dbReference>
<keyword evidence="3 5" id="KW-0343">GTPase activation</keyword>
<dbReference type="EMBL" id="KV921944">
    <property type="protein sequence ID" value="ORE05461.1"/>
    <property type="molecule type" value="Genomic_DNA"/>
</dbReference>
<dbReference type="GO" id="GO:0005634">
    <property type="term" value="C:nucleus"/>
    <property type="evidence" value="ECO:0007669"/>
    <property type="project" value="TreeGrafter"/>
</dbReference>
<accession>A0A1X0R0F3</accession>
<dbReference type="Proteomes" id="UP000242414">
    <property type="component" value="Unassembled WGS sequence"/>
</dbReference>
<evidence type="ECO:0000256" key="3">
    <source>
        <dbReference type="ARBA" id="ARBA00022468"/>
    </source>
</evidence>
<dbReference type="GO" id="GO:0016192">
    <property type="term" value="P:vesicle-mediated transport"/>
    <property type="evidence" value="ECO:0007669"/>
    <property type="project" value="TreeGrafter"/>
</dbReference>
<keyword evidence="4 5" id="KW-0963">Cytoplasm</keyword>
<proteinExistence type="inferred from homology"/>
<comment type="similarity">
    <text evidence="2 5">Belongs to the Rab GDI family.</text>
</comment>
<name>A0A1X0R0F3_RHIZD</name>
<dbReference type="PIRSF" id="PIRSF016550">
    <property type="entry name" value="Rab_ger_ger_transf_A_euk"/>
    <property type="match status" value="1"/>
</dbReference>
<dbReference type="Gene3D" id="3.30.519.10">
    <property type="entry name" value="Guanine Nucleotide Dissociation Inhibitor, domain 2"/>
    <property type="match status" value="1"/>
</dbReference>
<evidence type="ECO:0000256" key="1">
    <source>
        <dbReference type="ARBA" id="ARBA00004496"/>
    </source>
</evidence>
<dbReference type="PANTHER" id="PTHR11787">
    <property type="entry name" value="RAB GDP-DISSOCIATION INHIBITOR"/>
    <property type="match status" value="1"/>
</dbReference>
<organism evidence="6">
    <name type="scientific">Rhizopus microsporus var. microsporus</name>
    <dbReference type="NCBI Taxonomy" id="86635"/>
    <lineage>
        <taxon>Eukaryota</taxon>
        <taxon>Fungi</taxon>
        <taxon>Fungi incertae sedis</taxon>
        <taxon>Mucoromycota</taxon>
        <taxon>Mucoromycotina</taxon>
        <taxon>Mucoromycetes</taxon>
        <taxon>Mucorales</taxon>
        <taxon>Mucorineae</taxon>
        <taxon>Rhizopodaceae</taxon>
        <taxon>Rhizopus</taxon>
    </lineage>
</organism>
<dbReference type="GO" id="GO:0005092">
    <property type="term" value="F:GDP-dissociation inhibitor activity"/>
    <property type="evidence" value="ECO:0007669"/>
    <property type="project" value="InterPro"/>
</dbReference>
<dbReference type="SUPFAM" id="SSF51905">
    <property type="entry name" value="FAD/NAD(P)-binding domain"/>
    <property type="match status" value="1"/>
</dbReference>
<dbReference type="SUPFAM" id="SSF54373">
    <property type="entry name" value="FAD-linked reductases, C-terminal domain"/>
    <property type="match status" value="1"/>
</dbReference>
<gene>
    <name evidence="6" type="ORF">BCV72DRAFT_139467</name>
</gene>
<dbReference type="PRINTS" id="PR00891">
    <property type="entry name" value="RABGDIREP"/>
</dbReference>
<dbReference type="Gene3D" id="3.50.50.60">
    <property type="entry name" value="FAD/NAD(P)-binding domain"/>
    <property type="match status" value="1"/>
</dbReference>
<comment type="subcellular location">
    <subcellularLocation>
        <location evidence="1 5">Cytoplasm</location>
    </subcellularLocation>
</comment>
<dbReference type="InterPro" id="IPR001738">
    <property type="entry name" value="Rab_escort"/>
</dbReference>
<dbReference type="GO" id="GO:0005829">
    <property type="term" value="C:cytosol"/>
    <property type="evidence" value="ECO:0007669"/>
    <property type="project" value="TreeGrafter"/>
</dbReference>
<dbReference type="OrthoDB" id="9446342at2759"/>
<dbReference type="GO" id="GO:0007264">
    <property type="term" value="P:small GTPase-mediated signal transduction"/>
    <property type="evidence" value="ECO:0007669"/>
    <property type="project" value="UniProtKB-UniRule"/>
</dbReference>
<evidence type="ECO:0000313" key="6">
    <source>
        <dbReference type="EMBL" id="ORE05461.1"/>
    </source>
</evidence>
<sequence length="541" mass="61153">MSDTLEETSFDYIILGTGLIESVLAGSLARVGKKVLHLDNNQHYGSNWSTFGIREIARFYSNHKGTRDIEQSDPAKTTYNKQYSSVYKNVNFQLFPTLLSQEEKDDIKSKIAEGLSIDAFISDMHESDKDLFEFFTTEDPYEAICLMTAFNKLLKSSRSYNLDIAPKLLGSREELVEILIRSGVGRYLEFENVGDIYMYDETLKALEKVPGSKEDVFTSKSVSLVDKRKLMKFLTFAMEYKEGKTEIIESTYGEFLQDKFKITGKLLDAIAYAIALVDMNVPTRVGIEHTHKFVQSMGRFGKGAYLCPLYGGASEIAQAFCRICAVYGGIYILDYPIDQILVNDDTNECTGIRTKTGQEFHCSKLITGMDYLPSIWLPNGGEFGTWISRAIIVTDQPLKDTENKDTLAYSVFPPGSDAGNEDYPIYVIHQSQKTMACPSNQYVTYFWTESSNNNVLKNALQLLLSEETHCILSVFYDQRRRTANELEQTSLLPKHIAPCSDPDASLDFQSAISEAMKLFYLCEGSDEQFMPPAEEDPDEYE</sequence>
<evidence type="ECO:0000256" key="2">
    <source>
        <dbReference type="ARBA" id="ARBA00005593"/>
    </source>
</evidence>
<comment type="function">
    <text evidence="5">Substrate-binding subunit of the Rab geranylgeranyltransferase (GGTase) complex. Binds unprenylated Rab proteins.</text>
</comment>
<dbReference type="InterPro" id="IPR018203">
    <property type="entry name" value="GDP_dissociation_inhibitor"/>
</dbReference>
<dbReference type="GO" id="GO:0005968">
    <property type="term" value="C:Rab-protein geranylgeranyltransferase complex"/>
    <property type="evidence" value="ECO:0007669"/>
    <property type="project" value="UniProtKB-UniRule"/>
</dbReference>
<protein>
    <recommendedName>
        <fullName evidence="5">Rab escort protein 1</fullName>
    </recommendedName>
</protein>
<dbReference type="GO" id="GO:0005096">
    <property type="term" value="F:GTPase activator activity"/>
    <property type="evidence" value="ECO:0007669"/>
    <property type="project" value="UniProtKB-UniRule"/>
</dbReference>
<evidence type="ECO:0000256" key="5">
    <source>
        <dbReference type="PIRNR" id="PIRNR016550"/>
    </source>
</evidence>
<reference evidence="6" key="1">
    <citation type="journal article" date="2016" name="Proc. Natl. Acad. Sci. U.S.A.">
        <title>Lipid metabolic changes in an early divergent fungus govern the establishment of a mutualistic symbiosis with endobacteria.</title>
        <authorList>
            <person name="Lastovetsky O.A."/>
            <person name="Gaspar M.L."/>
            <person name="Mondo S.J."/>
            <person name="LaButti K.M."/>
            <person name="Sandor L."/>
            <person name="Grigoriev I.V."/>
            <person name="Henry S.A."/>
            <person name="Pawlowska T.E."/>
        </authorList>
    </citation>
    <scope>NUCLEOTIDE SEQUENCE [LARGE SCALE GENOMIC DNA]</scope>
    <source>
        <strain evidence="6">ATCC 52814</strain>
    </source>
</reference>
<dbReference type="AlphaFoldDB" id="A0A1X0R0F3"/>
<dbReference type="Pfam" id="PF00996">
    <property type="entry name" value="GDI"/>
    <property type="match status" value="2"/>
</dbReference>
<dbReference type="GO" id="GO:0016740">
    <property type="term" value="F:transferase activity"/>
    <property type="evidence" value="ECO:0007669"/>
    <property type="project" value="UniProtKB-KW"/>
</dbReference>
<dbReference type="PANTHER" id="PTHR11787:SF4">
    <property type="entry name" value="CHM, RAB ESCORT PROTEIN 1"/>
    <property type="match status" value="1"/>
</dbReference>